<proteinExistence type="predicted"/>
<dbReference type="EMBL" id="GGEC01006478">
    <property type="protein sequence ID" value="MBW86961.1"/>
    <property type="molecule type" value="Transcribed_RNA"/>
</dbReference>
<dbReference type="AlphaFoldDB" id="A0A2P2J0G1"/>
<protein>
    <submittedName>
        <fullName evidence="1">Uncharacterized protein</fullName>
    </submittedName>
</protein>
<reference evidence="1" key="1">
    <citation type="submission" date="2018-02" db="EMBL/GenBank/DDBJ databases">
        <title>Rhizophora mucronata_Transcriptome.</title>
        <authorList>
            <person name="Meera S.P."/>
            <person name="Sreeshan A."/>
            <person name="Augustine A."/>
        </authorList>
    </citation>
    <scope>NUCLEOTIDE SEQUENCE</scope>
    <source>
        <tissue evidence="1">Leaf</tissue>
    </source>
</reference>
<evidence type="ECO:0000313" key="1">
    <source>
        <dbReference type="EMBL" id="MBW86961.1"/>
    </source>
</evidence>
<accession>A0A2P2J0G1</accession>
<name>A0A2P2J0G1_RHIMU</name>
<organism evidence="1">
    <name type="scientific">Rhizophora mucronata</name>
    <name type="common">Asiatic mangrove</name>
    <dbReference type="NCBI Taxonomy" id="61149"/>
    <lineage>
        <taxon>Eukaryota</taxon>
        <taxon>Viridiplantae</taxon>
        <taxon>Streptophyta</taxon>
        <taxon>Embryophyta</taxon>
        <taxon>Tracheophyta</taxon>
        <taxon>Spermatophyta</taxon>
        <taxon>Magnoliopsida</taxon>
        <taxon>eudicotyledons</taxon>
        <taxon>Gunneridae</taxon>
        <taxon>Pentapetalae</taxon>
        <taxon>rosids</taxon>
        <taxon>fabids</taxon>
        <taxon>Malpighiales</taxon>
        <taxon>Rhizophoraceae</taxon>
        <taxon>Rhizophora</taxon>
    </lineage>
</organism>
<sequence>MQIGVIPFLFYGIGMGYKSGFNFLRLQRQVCNVINFCSHRVSKTI</sequence>